<sequence length="72" mass="7870">MHTLMSFVGCAGVLTANSGLKDILKTSFCGVTRMLTGKNFSQNVRALRMVAEEVLRKESPYANTLDDLMLSS</sequence>
<reference evidence="1" key="1">
    <citation type="journal article" date="2019" name="bioRxiv">
        <title>The Genome of the Zebra Mussel, Dreissena polymorpha: A Resource for Invasive Species Research.</title>
        <authorList>
            <person name="McCartney M.A."/>
            <person name="Auch B."/>
            <person name="Kono T."/>
            <person name="Mallez S."/>
            <person name="Zhang Y."/>
            <person name="Obille A."/>
            <person name="Becker A."/>
            <person name="Abrahante J.E."/>
            <person name="Garbe J."/>
            <person name="Badalamenti J.P."/>
            <person name="Herman A."/>
            <person name="Mangelson H."/>
            <person name="Liachko I."/>
            <person name="Sullivan S."/>
            <person name="Sone E.D."/>
            <person name="Koren S."/>
            <person name="Silverstein K.A.T."/>
            <person name="Beckman K.B."/>
            <person name="Gohl D.M."/>
        </authorList>
    </citation>
    <scope>NUCLEOTIDE SEQUENCE</scope>
    <source>
        <strain evidence="1">Duluth1</strain>
        <tissue evidence="1">Whole animal</tissue>
    </source>
</reference>
<evidence type="ECO:0000313" key="2">
    <source>
        <dbReference type="Proteomes" id="UP000828390"/>
    </source>
</evidence>
<evidence type="ECO:0000313" key="1">
    <source>
        <dbReference type="EMBL" id="KAH3868589.1"/>
    </source>
</evidence>
<keyword evidence="2" id="KW-1185">Reference proteome</keyword>
<organism evidence="1 2">
    <name type="scientific">Dreissena polymorpha</name>
    <name type="common">Zebra mussel</name>
    <name type="synonym">Mytilus polymorpha</name>
    <dbReference type="NCBI Taxonomy" id="45954"/>
    <lineage>
        <taxon>Eukaryota</taxon>
        <taxon>Metazoa</taxon>
        <taxon>Spiralia</taxon>
        <taxon>Lophotrochozoa</taxon>
        <taxon>Mollusca</taxon>
        <taxon>Bivalvia</taxon>
        <taxon>Autobranchia</taxon>
        <taxon>Heteroconchia</taxon>
        <taxon>Euheterodonta</taxon>
        <taxon>Imparidentia</taxon>
        <taxon>Neoheterodontei</taxon>
        <taxon>Myida</taxon>
        <taxon>Dreissenoidea</taxon>
        <taxon>Dreissenidae</taxon>
        <taxon>Dreissena</taxon>
    </lineage>
</organism>
<accession>A0A9D4RHL2</accession>
<comment type="caution">
    <text evidence="1">The sequence shown here is derived from an EMBL/GenBank/DDBJ whole genome shotgun (WGS) entry which is preliminary data.</text>
</comment>
<protein>
    <submittedName>
        <fullName evidence="1">Uncharacterized protein</fullName>
    </submittedName>
</protein>
<name>A0A9D4RHL2_DREPO</name>
<dbReference type="Proteomes" id="UP000828390">
    <property type="component" value="Unassembled WGS sequence"/>
</dbReference>
<dbReference type="EMBL" id="JAIWYP010000002">
    <property type="protein sequence ID" value="KAH3868589.1"/>
    <property type="molecule type" value="Genomic_DNA"/>
</dbReference>
<proteinExistence type="predicted"/>
<reference evidence="1" key="2">
    <citation type="submission" date="2020-11" db="EMBL/GenBank/DDBJ databases">
        <authorList>
            <person name="McCartney M.A."/>
            <person name="Auch B."/>
            <person name="Kono T."/>
            <person name="Mallez S."/>
            <person name="Becker A."/>
            <person name="Gohl D.M."/>
            <person name="Silverstein K.A.T."/>
            <person name="Koren S."/>
            <person name="Bechman K.B."/>
            <person name="Herman A."/>
            <person name="Abrahante J.E."/>
            <person name="Garbe J."/>
        </authorList>
    </citation>
    <scope>NUCLEOTIDE SEQUENCE</scope>
    <source>
        <strain evidence="1">Duluth1</strain>
        <tissue evidence="1">Whole animal</tissue>
    </source>
</reference>
<gene>
    <name evidence="1" type="ORF">DPMN_031739</name>
</gene>
<dbReference type="AlphaFoldDB" id="A0A9D4RHL2"/>